<keyword evidence="3" id="KW-1185">Reference proteome</keyword>
<gene>
    <name evidence="2" type="ORF">PIB30_073441</name>
</gene>
<sequence length="111" mass="12271">MRRGRRELRVAVNRASIGALDQKLWRPEVGASGERIDSNQFLNQFSTNSLSFLVPEAKLIQTFPATSYPSFTAASRLHAADELGESGGNQKTSSKPPRGRIHPRDQVPHMA</sequence>
<evidence type="ECO:0000256" key="1">
    <source>
        <dbReference type="SAM" id="MobiDB-lite"/>
    </source>
</evidence>
<reference evidence="2 3" key="1">
    <citation type="journal article" date="2023" name="Plants (Basel)">
        <title>Bridging the Gap: Combining Genomics and Transcriptomics Approaches to Understand Stylosanthes scabra, an Orphan Legume from the Brazilian Caatinga.</title>
        <authorList>
            <person name="Ferreira-Neto J.R.C."/>
            <person name="da Silva M.D."/>
            <person name="Binneck E."/>
            <person name="de Melo N.F."/>
            <person name="da Silva R.H."/>
            <person name="de Melo A.L.T.M."/>
            <person name="Pandolfi V."/>
            <person name="Bustamante F.O."/>
            <person name="Brasileiro-Vidal A.C."/>
            <person name="Benko-Iseppon A.M."/>
        </authorList>
    </citation>
    <scope>NUCLEOTIDE SEQUENCE [LARGE SCALE GENOMIC DNA]</scope>
    <source>
        <tissue evidence="2">Leaves</tissue>
    </source>
</reference>
<dbReference type="EMBL" id="JASCZI010151926">
    <property type="protein sequence ID" value="MED6174923.1"/>
    <property type="molecule type" value="Genomic_DNA"/>
</dbReference>
<accession>A0ABU6VRY7</accession>
<comment type="caution">
    <text evidence="2">The sequence shown here is derived from an EMBL/GenBank/DDBJ whole genome shotgun (WGS) entry which is preliminary data.</text>
</comment>
<dbReference type="Proteomes" id="UP001341840">
    <property type="component" value="Unassembled WGS sequence"/>
</dbReference>
<protein>
    <submittedName>
        <fullName evidence="2">Uncharacterized protein</fullName>
    </submittedName>
</protein>
<evidence type="ECO:0000313" key="2">
    <source>
        <dbReference type="EMBL" id="MED6174923.1"/>
    </source>
</evidence>
<feature type="region of interest" description="Disordered" evidence="1">
    <location>
        <begin position="79"/>
        <end position="111"/>
    </location>
</feature>
<proteinExistence type="predicted"/>
<organism evidence="2 3">
    <name type="scientific">Stylosanthes scabra</name>
    <dbReference type="NCBI Taxonomy" id="79078"/>
    <lineage>
        <taxon>Eukaryota</taxon>
        <taxon>Viridiplantae</taxon>
        <taxon>Streptophyta</taxon>
        <taxon>Embryophyta</taxon>
        <taxon>Tracheophyta</taxon>
        <taxon>Spermatophyta</taxon>
        <taxon>Magnoliopsida</taxon>
        <taxon>eudicotyledons</taxon>
        <taxon>Gunneridae</taxon>
        <taxon>Pentapetalae</taxon>
        <taxon>rosids</taxon>
        <taxon>fabids</taxon>
        <taxon>Fabales</taxon>
        <taxon>Fabaceae</taxon>
        <taxon>Papilionoideae</taxon>
        <taxon>50 kb inversion clade</taxon>
        <taxon>dalbergioids sensu lato</taxon>
        <taxon>Dalbergieae</taxon>
        <taxon>Pterocarpus clade</taxon>
        <taxon>Stylosanthes</taxon>
    </lineage>
</organism>
<evidence type="ECO:0000313" key="3">
    <source>
        <dbReference type="Proteomes" id="UP001341840"/>
    </source>
</evidence>
<name>A0ABU6VRY7_9FABA</name>
<feature type="compositionally biased region" description="Basic and acidic residues" evidence="1">
    <location>
        <begin position="102"/>
        <end position="111"/>
    </location>
</feature>